<evidence type="ECO:0000256" key="1">
    <source>
        <dbReference type="ARBA" id="ARBA00023125"/>
    </source>
</evidence>
<dbReference type="PRINTS" id="PR00455">
    <property type="entry name" value="HTHTETR"/>
</dbReference>
<evidence type="ECO:0000259" key="3">
    <source>
        <dbReference type="PROSITE" id="PS50977"/>
    </source>
</evidence>
<evidence type="ECO:0000256" key="2">
    <source>
        <dbReference type="PROSITE-ProRule" id="PRU00335"/>
    </source>
</evidence>
<dbReference type="PANTHER" id="PTHR43479:SF11">
    <property type="entry name" value="ACREF_ENVCD OPERON REPRESSOR-RELATED"/>
    <property type="match status" value="1"/>
</dbReference>
<proteinExistence type="predicted"/>
<dbReference type="SUPFAM" id="SSF46689">
    <property type="entry name" value="Homeodomain-like"/>
    <property type="match status" value="1"/>
</dbReference>
<dbReference type="Gene3D" id="1.10.357.10">
    <property type="entry name" value="Tetracycline Repressor, domain 2"/>
    <property type="match status" value="1"/>
</dbReference>
<evidence type="ECO:0000313" key="4">
    <source>
        <dbReference type="EMBL" id="MBC5696290.1"/>
    </source>
</evidence>
<dbReference type="PANTHER" id="PTHR43479">
    <property type="entry name" value="ACREF/ENVCD OPERON REPRESSOR-RELATED"/>
    <property type="match status" value="1"/>
</dbReference>
<dbReference type="PROSITE" id="PS01081">
    <property type="entry name" value="HTH_TETR_1"/>
    <property type="match status" value="1"/>
</dbReference>
<dbReference type="RefSeq" id="WP_186970400.1">
    <property type="nucleotide sequence ID" value="NZ_JACOPK010000009.1"/>
</dbReference>
<evidence type="ECO:0000313" key="5">
    <source>
        <dbReference type="Proteomes" id="UP000641741"/>
    </source>
</evidence>
<dbReference type="InterPro" id="IPR009057">
    <property type="entry name" value="Homeodomain-like_sf"/>
</dbReference>
<dbReference type="Pfam" id="PF00440">
    <property type="entry name" value="TetR_N"/>
    <property type="match status" value="1"/>
</dbReference>
<organism evidence="4 5">
    <name type="scientific">Agathobaculum hominis</name>
    <dbReference type="NCBI Taxonomy" id="2763014"/>
    <lineage>
        <taxon>Bacteria</taxon>
        <taxon>Bacillati</taxon>
        <taxon>Bacillota</taxon>
        <taxon>Clostridia</taxon>
        <taxon>Eubacteriales</taxon>
        <taxon>Butyricicoccaceae</taxon>
        <taxon>Agathobaculum</taxon>
    </lineage>
</organism>
<keyword evidence="5" id="KW-1185">Reference proteome</keyword>
<sequence length="206" mass="24100">MAGETKKRIIETALALFSQSGYLATSMNDIAQQVGLTKAALYKHFSGKQEILDCIIAQMERMDLERAQEYEMPETEPDGFAEAYQHIPAEQIYAYSLAQFRHWTEEEFPARFRRMLTLEQYRDPEMGRLYRDYLAGGPVEYMAAIFRKMADSDAQAMQLALRFYGPMFLLYSVYDESEDRKSVIEALDTHIRTFIEQLEAEKRRRK</sequence>
<dbReference type="Proteomes" id="UP000641741">
    <property type="component" value="Unassembled WGS sequence"/>
</dbReference>
<accession>A0ABR7GPS1</accession>
<reference evidence="4 5" key="1">
    <citation type="submission" date="2020-08" db="EMBL/GenBank/DDBJ databases">
        <title>Genome public.</title>
        <authorList>
            <person name="Liu C."/>
            <person name="Sun Q."/>
        </authorList>
    </citation>
    <scope>NUCLEOTIDE SEQUENCE [LARGE SCALE GENOMIC DNA]</scope>
    <source>
        <strain evidence="4 5">M2</strain>
    </source>
</reference>
<keyword evidence="1 2" id="KW-0238">DNA-binding</keyword>
<feature type="domain" description="HTH tetR-type" evidence="3">
    <location>
        <begin position="3"/>
        <end position="63"/>
    </location>
</feature>
<feature type="DNA-binding region" description="H-T-H motif" evidence="2">
    <location>
        <begin position="26"/>
        <end position="45"/>
    </location>
</feature>
<protein>
    <submittedName>
        <fullName evidence="4">TetR/AcrR family transcriptional regulator</fullName>
    </submittedName>
</protein>
<gene>
    <name evidence="4" type="ORF">H8S02_10095</name>
</gene>
<comment type="caution">
    <text evidence="4">The sequence shown here is derived from an EMBL/GenBank/DDBJ whole genome shotgun (WGS) entry which is preliminary data.</text>
</comment>
<dbReference type="InterPro" id="IPR023772">
    <property type="entry name" value="DNA-bd_HTH_TetR-type_CS"/>
</dbReference>
<dbReference type="InterPro" id="IPR001647">
    <property type="entry name" value="HTH_TetR"/>
</dbReference>
<dbReference type="PROSITE" id="PS50977">
    <property type="entry name" value="HTH_TETR_2"/>
    <property type="match status" value="1"/>
</dbReference>
<dbReference type="EMBL" id="JACOPK010000009">
    <property type="protein sequence ID" value="MBC5696290.1"/>
    <property type="molecule type" value="Genomic_DNA"/>
</dbReference>
<dbReference type="InterPro" id="IPR050624">
    <property type="entry name" value="HTH-type_Tx_Regulator"/>
</dbReference>
<name>A0ABR7GPS1_9FIRM</name>